<reference evidence="6" key="1">
    <citation type="submission" date="2021-02" db="EMBL/GenBank/DDBJ databases">
        <authorList>
            <person name="Nowell W R."/>
        </authorList>
    </citation>
    <scope>NUCLEOTIDE SEQUENCE</scope>
</reference>
<organism evidence="6 8">
    <name type="scientific">Rotaria socialis</name>
    <dbReference type="NCBI Taxonomy" id="392032"/>
    <lineage>
        <taxon>Eukaryota</taxon>
        <taxon>Metazoa</taxon>
        <taxon>Spiralia</taxon>
        <taxon>Gnathifera</taxon>
        <taxon>Rotifera</taxon>
        <taxon>Eurotatoria</taxon>
        <taxon>Bdelloidea</taxon>
        <taxon>Philodinida</taxon>
        <taxon>Philodinidae</taxon>
        <taxon>Rotaria</taxon>
    </lineage>
</organism>
<feature type="transmembrane region" description="Helical" evidence="5">
    <location>
        <begin position="425"/>
        <end position="448"/>
    </location>
</feature>
<name>A0A818KF34_9BILA</name>
<feature type="transmembrane region" description="Helical" evidence="5">
    <location>
        <begin position="66"/>
        <end position="86"/>
    </location>
</feature>
<evidence type="ECO:0000313" key="7">
    <source>
        <dbReference type="EMBL" id="CAF4471941.1"/>
    </source>
</evidence>
<feature type="transmembrane region" description="Helical" evidence="5">
    <location>
        <begin position="137"/>
        <end position="159"/>
    </location>
</feature>
<evidence type="ECO:0000256" key="4">
    <source>
        <dbReference type="ARBA" id="ARBA00023136"/>
    </source>
</evidence>
<dbReference type="PANTHER" id="PTHR10924">
    <property type="entry name" value="MAJOR FACILITATOR SUPERFAMILY PROTEIN-RELATED"/>
    <property type="match status" value="1"/>
</dbReference>
<keyword evidence="4 5" id="KW-0472">Membrane</keyword>
<evidence type="ECO:0000313" key="8">
    <source>
        <dbReference type="Proteomes" id="UP000663865"/>
    </source>
</evidence>
<dbReference type="PANTHER" id="PTHR10924:SF27">
    <property type="entry name" value="SOLUTE CARRIER FAMILY 49 MEMBER 4"/>
    <property type="match status" value="1"/>
</dbReference>
<evidence type="ECO:0000313" key="6">
    <source>
        <dbReference type="EMBL" id="CAF3557294.1"/>
    </source>
</evidence>
<feature type="transmembrane region" description="Helical" evidence="5">
    <location>
        <begin position="298"/>
        <end position="318"/>
    </location>
</feature>
<comment type="subcellular location">
    <subcellularLocation>
        <location evidence="1">Membrane</location>
        <topology evidence="1">Multi-pass membrane protein</topology>
    </subcellularLocation>
</comment>
<evidence type="ECO:0000256" key="3">
    <source>
        <dbReference type="ARBA" id="ARBA00022989"/>
    </source>
</evidence>
<evidence type="ECO:0000256" key="2">
    <source>
        <dbReference type="ARBA" id="ARBA00022692"/>
    </source>
</evidence>
<keyword evidence="2 5" id="KW-0812">Transmembrane</keyword>
<feature type="transmembrane region" description="Helical" evidence="5">
    <location>
        <begin position="330"/>
        <end position="354"/>
    </location>
</feature>
<dbReference type="Pfam" id="PF07690">
    <property type="entry name" value="MFS_1"/>
    <property type="match status" value="1"/>
</dbReference>
<dbReference type="EMBL" id="CAJNYV010003303">
    <property type="protein sequence ID" value="CAF3557294.1"/>
    <property type="molecule type" value="Genomic_DNA"/>
</dbReference>
<sequence>MPETGAIKAAVTPVHGPAYKVYKTRFYVLFVFSFLAFNQCIMWLTFSPIARNTEIYYNITDSTIDLLLNWGPIIFIPCLPLTSVLVNKPDGLRHCVILLAITDFLGALSRVIPSVILSASNPKFNKVALPFIHVGQILNAACGPLVMAPVSQLSCLWFAPHERTRATTIAIFANNFGATIGFVLSPFIVALPEHVPRLLYVHLGLAFVACVLALLYFPPKPPSAPSAAAELLVSNSTSTEHNHDWRKILVDIWKCLTTPAFLLLSLAGGLLNGTFGAWTSLYDIILKPENYTEAQAGWFGFGSSIAGIVGGLILSTIADRRRFQHALKTFILLSLIGCLCGIVWFELCVHSLFYDKHILSSTALTIGLSTALAGLFSGAATPLIYEALAEIMFPLPESLSASILVQWINIVSLVFLFVAPNRDKLVNFLVLVVGVSCIIMVVLTRFTYRRRDEDERQRVEKEQNQAAKEINTDHLINDTINEQSYGTFD</sequence>
<keyword evidence="3 5" id="KW-1133">Transmembrane helix</keyword>
<dbReference type="InterPro" id="IPR011701">
    <property type="entry name" value="MFS"/>
</dbReference>
<feature type="transmembrane region" description="Helical" evidence="5">
    <location>
        <begin position="399"/>
        <end position="419"/>
    </location>
</feature>
<dbReference type="InterPro" id="IPR049680">
    <property type="entry name" value="FLVCR1-2_SLC49-like"/>
</dbReference>
<evidence type="ECO:0000256" key="5">
    <source>
        <dbReference type="SAM" id="Phobius"/>
    </source>
</evidence>
<dbReference type="AlphaFoldDB" id="A0A818KF34"/>
<feature type="transmembrane region" description="Helical" evidence="5">
    <location>
        <begin position="26"/>
        <end position="46"/>
    </location>
</feature>
<accession>A0A818KF34</accession>
<dbReference type="Proteomes" id="UP000663838">
    <property type="component" value="Unassembled WGS sequence"/>
</dbReference>
<dbReference type="Proteomes" id="UP000663865">
    <property type="component" value="Unassembled WGS sequence"/>
</dbReference>
<protein>
    <recommendedName>
        <fullName evidence="9">Major facilitator superfamily (MFS) profile domain-containing protein</fullName>
    </recommendedName>
</protein>
<proteinExistence type="predicted"/>
<feature type="transmembrane region" description="Helical" evidence="5">
    <location>
        <begin position="366"/>
        <end position="387"/>
    </location>
</feature>
<dbReference type="SUPFAM" id="SSF103473">
    <property type="entry name" value="MFS general substrate transporter"/>
    <property type="match status" value="1"/>
</dbReference>
<gene>
    <name evidence="6" type="ORF">KIK155_LOCUS18753</name>
    <name evidence="7" type="ORF">TOA249_LOCUS1008</name>
</gene>
<dbReference type="GO" id="GO:0022857">
    <property type="term" value="F:transmembrane transporter activity"/>
    <property type="evidence" value="ECO:0007669"/>
    <property type="project" value="InterPro"/>
</dbReference>
<dbReference type="InterPro" id="IPR036259">
    <property type="entry name" value="MFS_trans_sf"/>
</dbReference>
<evidence type="ECO:0008006" key="9">
    <source>
        <dbReference type="Google" id="ProtNLM"/>
    </source>
</evidence>
<feature type="transmembrane region" description="Helical" evidence="5">
    <location>
        <begin position="95"/>
        <end position="117"/>
    </location>
</feature>
<feature type="transmembrane region" description="Helical" evidence="5">
    <location>
        <begin position="256"/>
        <end position="278"/>
    </location>
</feature>
<feature type="transmembrane region" description="Helical" evidence="5">
    <location>
        <begin position="171"/>
        <end position="192"/>
    </location>
</feature>
<feature type="transmembrane region" description="Helical" evidence="5">
    <location>
        <begin position="198"/>
        <end position="217"/>
    </location>
</feature>
<dbReference type="EMBL" id="CAJOBS010000025">
    <property type="protein sequence ID" value="CAF4471941.1"/>
    <property type="molecule type" value="Genomic_DNA"/>
</dbReference>
<evidence type="ECO:0000256" key="1">
    <source>
        <dbReference type="ARBA" id="ARBA00004141"/>
    </source>
</evidence>
<dbReference type="Gene3D" id="1.20.1250.20">
    <property type="entry name" value="MFS general substrate transporter like domains"/>
    <property type="match status" value="2"/>
</dbReference>
<comment type="caution">
    <text evidence="6">The sequence shown here is derived from an EMBL/GenBank/DDBJ whole genome shotgun (WGS) entry which is preliminary data.</text>
</comment>
<dbReference type="GO" id="GO:0016020">
    <property type="term" value="C:membrane"/>
    <property type="evidence" value="ECO:0007669"/>
    <property type="project" value="UniProtKB-SubCell"/>
</dbReference>